<name>A0A6A5X479_9PLEO</name>
<organism evidence="1 2">
    <name type="scientific">Amniculicola lignicola CBS 123094</name>
    <dbReference type="NCBI Taxonomy" id="1392246"/>
    <lineage>
        <taxon>Eukaryota</taxon>
        <taxon>Fungi</taxon>
        <taxon>Dikarya</taxon>
        <taxon>Ascomycota</taxon>
        <taxon>Pezizomycotina</taxon>
        <taxon>Dothideomycetes</taxon>
        <taxon>Pleosporomycetidae</taxon>
        <taxon>Pleosporales</taxon>
        <taxon>Amniculicolaceae</taxon>
        <taxon>Amniculicola</taxon>
    </lineage>
</organism>
<dbReference type="EMBL" id="ML977556">
    <property type="protein sequence ID" value="KAF2007743.1"/>
    <property type="molecule type" value="Genomic_DNA"/>
</dbReference>
<dbReference type="Proteomes" id="UP000799779">
    <property type="component" value="Unassembled WGS sequence"/>
</dbReference>
<gene>
    <name evidence="1" type="ORF">P154DRAFT_516560</name>
</gene>
<sequence length="69" mass="7451">MMLLPSNENVIPSPIDLRTRSTPRITTLGRGTRVPQAGPQIATLSDHLCGYNCSFSPLRLGVELMDGPS</sequence>
<protein>
    <submittedName>
        <fullName evidence="1">Uncharacterized protein</fullName>
    </submittedName>
</protein>
<evidence type="ECO:0000313" key="2">
    <source>
        <dbReference type="Proteomes" id="UP000799779"/>
    </source>
</evidence>
<accession>A0A6A5X479</accession>
<evidence type="ECO:0000313" key="1">
    <source>
        <dbReference type="EMBL" id="KAF2007743.1"/>
    </source>
</evidence>
<reference evidence="1" key="1">
    <citation type="journal article" date="2020" name="Stud. Mycol.">
        <title>101 Dothideomycetes genomes: a test case for predicting lifestyles and emergence of pathogens.</title>
        <authorList>
            <person name="Haridas S."/>
            <person name="Albert R."/>
            <person name="Binder M."/>
            <person name="Bloem J."/>
            <person name="Labutti K."/>
            <person name="Salamov A."/>
            <person name="Andreopoulos B."/>
            <person name="Baker S."/>
            <person name="Barry K."/>
            <person name="Bills G."/>
            <person name="Bluhm B."/>
            <person name="Cannon C."/>
            <person name="Castanera R."/>
            <person name="Culley D."/>
            <person name="Daum C."/>
            <person name="Ezra D."/>
            <person name="Gonzalez J."/>
            <person name="Henrissat B."/>
            <person name="Kuo A."/>
            <person name="Liang C."/>
            <person name="Lipzen A."/>
            <person name="Lutzoni F."/>
            <person name="Magnuson J."/>
            <person name="Mondo S."/>
            <person name="Nolan M."/>
            <person name="Ohm R."/>
            <person name="Pangilinan J."/>
            <person name="Park H.-J."/>
            <person name="Ramirez L."/>
            <person name="Alfaro M."/>
            <person name="Sun H."/>
            <person name="Tritt A."/>
            <person name="Yoshinaga Y."/>
            <person name="Zwiers L.-H."/>
            <person name="Turgeon B."/>
            <person name="Goodwin S."/>
            <person name="Spatafora J."/>
            <person name="Crous P."/>
            <person name="Grigoriev I."/>
        </authorList>
    </citation>
    <scope>NUCLEOTIDE SEQUENCE</scope>
    <source>
        <strain evidence="1">CBS 123094</strain>
    </source>
</reference>
<keyword evidence="2" id="KW-1185">Reference proteome</keyword>
<dbReference type="AlphaFoldDB" id="A0A6A5X479"/>
<proteinExistence type="predicted"/>